<dbReference type="RefSeq" id="WP_307044738.1">
    <property type="nucleotide sequence ID" value="NZ_JAUSYY010000001.1"/>
</dbReference>
<keyword evidence="3" id="KW-1185">Reference proteome</keyword>
<sequence length="403" mass="43241">MPKLASDARVRAARLESHGFKRGLPSIAAAVERLGAVQAQDFTASKWVLGSRVRGSTAADVDSAIEAREIVRSWPLRGTLHLLPPATLRSILAITGPREVHRAALRHADLELDAAVYRKARSIAERELAGGSRSRAELQEAWEAAGIVTTGQRGYHLIWWLANDAVVCWGPIEGRGQRLVLLDEWSPGPAGSAAPSDREATLAALFLAYVRGHGPATVRDFAWWSGLTLTDARLAHAAVGDAVTAFDDERLVVADAGWPADPSAVTRRPTGAFALAAFDEYFLGYTDRTVVCDPEFAGRVIPGGNGVFQPVLVSRGRVVGTWKRKPGGKAGGGASVIIDPFTTANTADFEAAFAEWARFWGDQPGEVQLADRSPTANGRPRPARSPVRERRVTTARARPAARG</sequence>
<proteinExistence type="predicted"/>
<dbReference type="PANTHER" id="PTHR38479:SF2">
    <property type="entry name" value="WINGED HELIX DNA-BINDING DOMAIN-CONTAINING PROTEIN"/>
    <property type="match status" value="1"/>
</dbReference>
<dbReference type="PANTHER" id="PTHR38479">
    <property type="entry name" value="LMO0824 PROTEIN"/>
    <property type="match status" value="1"/>
</dbReference>
<accession>A0ABU0RGE8</accession>
<evidence type="ECO:0000313" key="3">
    <source>
        <dbReference type="Proteomes" id="UP001239083"/>
    </source>
</evidence>
<name>A0ABU0RGE8_9MICO</name>
<dbReference type="EMBL" id="JAUSYY010000001">
    <property type="protein sequence ID" value="MDQ0896109.1"/>
    <property type="molecule type" value="Genomic_DNA"/>
</dbReference>
<gene>
    <name evidence="2" type="ORF">QFZ26_003664</name>
</gene>
<evidence type="ECO:0008006" key="4">
    <source>
        <dbReference type="Google" id="ProtNLM"/>
    </source>
</evidence>
<dbReference type="Pfam" id="PF06224">
    <property type="entry name" value="AlkZ-like"/>
    <property type="match status" value="1"/>
</dbReference>
<organism evidence="2 3">
    <name type="scientific">Agromyces ramosus</name>
    <dbReference type="NCBI Taxonomy" id="33879"/>
    <lineage>
        <taxon>Bacteria</taxon>
        <taxon>Bacillati</taxon>
        <taxon>Actinomycetota</taxon>
        <taxon>Actinomycetes</taxon>
        <taxon>Micrococcales</taxon>
        <taxon>Microbacteriaceae</taxon>
        <taxon>Agromyces</taxon>
    </lineage>
</organism>
<reference evidence="2 3" key="1">
    <citation type="submission" date="2023-07" db="EMBL/GenBank/DDBJ databases">
        <title>Comparative genomics of wheat-associated soil bacteria to identify genetic determinants of phenazine resistance.</title>
        <authorList>
            <person name="Mouncey N."/>
        </authorList>
    </citation>
    <scope>NUCLEOTIDE SEQUENCE [LARGE SCALE GENOMIC DNA]</scope>
    <source>
        <strain evidence="2 3">V3I3</strain>
    </source>
</reference>
<dbReference type="Proteomes" id="UP001239083">
    <property type="component" value="Unassembled WGS sequence"/>
</dbReference>
<feature type="region of interest" description="Disordered" evidence="1">
    <location>
        <begin position="367"/>
        <end position="403"/>
    </location>
</feature>
<evidence type="ECO:0000313" key="2">
    <source>
        <dbReference type="EMBL" id="MDQ0896109.1"/>
    </source>
</evidence>
<evidence type="ECO:0000256" key="1">
    <source>
        <dbReference type="SAM" id="MobiDB-lite"/>
    </source>
</evidence>
<feature type="compositionally biased region" description="Low complexity" evidence="1">
    <location>
        <begin position="394"/>
        <end position="403"/>
    </location>
</feature>
<comment type="caution">
    <text evidence="2">The sequence shown here is derived from an EMBL/GenBank/DDBJ whole genome shotgun (WGS) entry which is preliminary data.</text>
</comment>
<protein>
    <recommendedName>
        <fullName evidence="4">Winged helix DNA-binding protein</fullName>
    </recommendedName>
</protein>
<dbReference type="InterPro" id="IPR009351">
    <property type="entry name" value="AlkZ-like"/>
</dbReference>